<dbReference type="OrthoDB" id="1631820at2"/>
<dbReference type="RefSeq" id="WP_091652320.1">
    <property type="nucleotide sequence ID" value="NZ_FNHQ01000034.1"/>
</dbReference>
<keyword evidence="1" id="KW-0472">Membrane</keyword>
<feature type="transmembrane region" description="Helical" evidence="1">
    <location>
        <begin position="12"/>
        <end position="33"/>
    </location>
</feature>
<sequence length="358" mass="41201">MIFWKINRKVLYIIGCVGLIILCAILFYFLYWVKTPAYSLGIIKTAIEKHDLPTFEQHVDLKSLYSRGVDDLMKRELGDSGDEDNTLVAGLVSAVKDKAINTMIMQTEKYVETGDFEKAKQNSKDTENLAKNLSDRVNTPNLEYKGVKDTQKDGKIAIVTITLYNKQLNKNFDFQLKMRELGNGEWQVVEVANLVDFMDAEEKAMQDKLTELNQPVENDMKKIFAVTNTVQAKLVNENSFFPTYYIHYQIDFTLPDQDKQVSKVDGTILVKNKEQKVIVQYPVHIEGLEKNYTDSTYRTDKIFQYFGKSTQSLNPFIKKEKQIAKDGIDNYILDFEVQKLTLTDGSTMELLNKLPEDK</sequence>
<name>A0A1G9ZY26_9FIRM</name>
<dbReference type="AlphaFoldDB" id="A0A1G9ZY26"/>
<evidence type="ECO:0000313" key="3">
    <source>
        <dbReference type="Proteomes" id="UP000199309"/>
    </source>
</evidence>
<dbReference type="EMBL" id="FNHQ01000034">
    <property type="protein sequence ID" value="SDN26359.1"/>
    <property type="molecule type" value="Genomic_DNA"/>
</dbReference>
<dbReference type="STRING" id="349095.SAMN05660299_02421"/>
<reference evidence="2 3" key="1">
    <citation type="submission" date="2016-10" db="EMBL/GenBank/DDBJ databases">
        <authorList>
            <person name="de Groot N.N."/>
        </authorList>
    </citation>
    <scope>NUCLEOTIDE SEQUENCE [LARGE SCALE GENOMIC DNA]</scope>
    <source>
        <strain evidence="2 3">DSM 16981</strain>
    </source>
</reference>
<evidence type="ECO:0000313" key="2">
    <source>
        <dbReference type="EMBL" id="SDN26359.1"/>
    </source>
</evidence>
<protein>
    <submittedName>
        <fullName evidence="2">Uncharacterized protein</fullName>
    </submittedName>
</protein>
<evidence type="ECO:0000256" key="1">
    <source>
        <dbReference type="SAM" id="Phobius"/>
    </source>
</evidence>
<keyword evidence="3" id="KW-1185">Reference proteome</keyword>
<keyword evidence="1" id="KW-1133">Transmembrane helix</keyword>
<proteinExistence type="predicted"/>
<gene>
    <name evidence="2" type="ORF">SAMN05660299_02421</name>
</gene>
<organism evidence="2 3">
    <name type="scientific">Megasphaera paucivorans</name>
    <dbReference type="NCBI Taxonomy" id="349095"/>
    <lineage>
        <taxon>Bacteria</taxon>
        <taxon>Bacillati</taxon>
        <taxon>Bacillota</taxon>
        <taxon>Negativicutes</taxon>
        <taxon>Veillonellales</taxon>
        <taxon>Veillonellaceae</taxon>
        <taxon>Megasphaera</taxon>
    </lineage>
</organism>
<accession>A0A1G9ZY26</accession>
<keyword evidence="1" id="KW-0812">Transmembrane</keyword>
<dbReference type="Proteomes" id="UP000199309">
    <property type="component" value="Unassembled WGS sequence"/>
</dbReference>